<dbReference type="EC" id="6.1.1.16" evidence="12"/>
<feature type="domain" description="Cysteinyl-tRNA synthetase class Ia DALR" evidence="13">
    <location>
        <begin position="343"/>
        <end position="398"/>
    </location>
</feature>
<organism evidence="14 15">
    <name type="scientific">Pseudomethylobacillus aquaticus</name>
    <dbReference type="NCBI Taxonomy" id="2676064"/>
    <lineage>
        <taxon>Bacteria</taxon>
        <taxon>Pseudomonadati</taxon>
        <taxon>Pseudomonadota</taxon>
        <taxon>Betaproteobacteria</taxon>
        <taxon>Nitrosomonadales</taxon>
        <taxon>Methylophilaceae</taxon>
        <taxon>Pseudomethylobacillus</taxon>
    </lineage>
</organism>
<feature type="binding site" evidence="12">
    <location>
        <position position="209"/>
    </location>
    <ligand>
        <name>Zn(2+)</name>
        <dbReference type="ChEBI" id="CHEBI:29105"/>
    </ligand>
</feature>
<dbReference type="GO" id="GO:0008270">
    <property type="term" value="F:zinc ion binding"/>
    <property type="evidence" value="ECO:0007669"/>
    <property type="project" value="UniProtKB-UniRule"/>
</dbReference>
<evidence type="ECO:0000256" key="8">
    <source>
        <dbReference type="ARBA" id="ARBA00022833"/>
    </source>
</evidence>
<dbReference type="CDD" id="cd07963">
    <property type="entry name" value="Anticodon_Ia_Cys"/>
    <property type="match status" value="1"/>
</dbReference>
<proteinExistence type="inferred from homology"/>
<dbReference type="Pfam" id="PF09190">
    <property type="entry name" value="DALR_2"/>
    <property type="match status" value="1"/>
</dbReference>
<dbReference type="AlphaFoldDB" id="A0A3N0V094"/>
<keyword evidence="11 12" id="KW-0030">Aminoacyl-tRNA synthetase</keyword>
<dbReference type="Pfam" id="PF01406">
    <property type="entry name" value="tRNA-synt_1e"/>
    <property type="match status" value="1"/>
</dbReference>
<dbReference type="InterPro" id="IPR015273">
    <property type="entry name" value="Cys-tRNA-synt_Ia_DALR"/>
</dbReference>
<keyword evidence="10 12" id="KW-0648">Protein biosynthesis</keyword>
<evidence type="ECO:0000256" key="10">
    <source>
        <dbReference type="ARBA" id="ARBA00022917"/>
    </source>
</evidence>
<dbReference type="SUPFAM" id="SSF47323">
    <property type="entry name" value="Anticodon-binding domain of a subclass of class I aminoacyl-tRNA synthetases"/>
    <property type="match status" value="1"/>
</dbReference>
<dbReference type="FunFam" id="3.40.50.620:FF:000009">
    <property type="entry name" value="Cysteine--tRNA ligase"/>
    <property type="match status" value="1"/>
</dbReference>
<dbReference type="HAMAP" id="MF_00041">
    <property type="entry name" value="Cys_tRNA_synth"/>
    <property type="match status" value="1"/>
</dbReference>
<evidence type="ECO:0000256" key="2">
    <source>
        <dbReference type="ARBA" id="ARBA00005594"/>
    </source>
</evidence>
<comment type="caution">
    <text evidence="14">The sequence shown here is derived from an EMBL/GenBank/DDBJ whole genome shotgun (WGS) entry which is preliminary data.</text>
</comment>
<sequence>MLKIHNTIAREKQVFVPLKPGQVRMYVCGMTVYDYCHLGHARVMVVFDMVSRWLRASGLDVTYVRNITDIDDKIIKRANERGITIQALTEEFITAMNEDADQLGVLRPDIEPRATTHISAMLDMIAALIEKGHAYAAANGDVYYSVNSFAGYGKLSGKSLEDLRAGERVEVDTAKQDPMDFVLWKAAKPGEPSWPSPWGAGRPGWHIECSAMGAQHLGAHFDIHGGGQDLQFPHHENEIAQSEGAHDCSFVNYWMHNGFVRVDDEKMSKSLGNFFTIREVLKQYKAEVVRFFILRAHYRSPLNYSDKHLEDAGQALNRLYTALKNVPAAAPTTIDWQDPVCARFRQAMDDDFNTPEALAVLFELANEVNRSKSATAAATLKSLANLLGLLEADAARYLQQSVQQPAGVSESQAGHAADAQIELLIAQRLLAKQQKNYAEADRLRQELLQQGVILEDGAQGTSWRRA</sequence>
<dbReference type="GO" id="GO:0006423">
    <property type="term" value="P:cysteinyl-tRNA aminoacylation"/>
    <property type="evidence" value="ECO:0007669"/>
    <property type="project" value="UniProtKB-UniRule"/>
</dbReference>
<dbReference type="InterPro" id="IPR032678">
    <property type="entry name" value="tRNA-synt_1_cat_dom"/>
</dbReference>
<comment type="similarity">
    <text evidence="2 12">Belongs to the class-I aminoacyl-tRNA synthetase family.</text>
</comment>
<dbReference type="NCBIfam" id="TIGR00435">
    <property type="entry name" value="cysS"/>
    <property type="match status" value="1"/>
</dbReference>
<feature type="binding site" evidence="12">
    <location>
        <position position="28"/>
    </location>
    <ligand>
        <name>Zn(2+)</name>
        <dbReference type="ChEBI" id="CHEBI:29105"/>
    </ligand>
</feature>
<dbReference type="Gene3D" id="3.40.50.620">
    <property type="entry name" value="HUPs"/>
    <property type="match status" value="1"/>
</dbReference>
<evidence type="ECO:0000256" key="1">
    <source>
        <dbReference type="ARBA" id="ARBA00004496"/>
    </source>
</evidence>
<dbReference type="InterPro" id="IPR014729">
    <property type="entry name" value="Rossmann-like_a/b/a_fold"/>
</dbReference>
<dbReference type="GO" id="GO:0005524">
    <property type="term" value="F:ATP binding"/>
    <property type="evidence" value="ECO:0007669"/>
    <property type="project" value="UniProtKB-UniRule"/>
</dbReference>
<dbReference type="PANTHER" id="PTHR10890">
    <property type="entry name" value="CYSTEINYL-TRNA SYNTHETASE"/>
    <property type="match status" value="1"/>
</dbReference>
<dbReference type="PRINTS" id="PR00983">
    <property type="entry name" value="TRNASYNTHCYS"/>
</dbReference>
<feature type="binding site" evidence="12">
    <location>
        <position position="238"/>
    </location>
    <ligand>
        <name>Zn(2+)</name>
        <dbReference type="ChEBI" id="CHEBI:29105"/>
    </ligand>
</feature>
<dbReference type="SUPFAM" id="SSF52374">
    <property type="entry name" value="Nucleotidylyl transferase"/>
    <property type="match status" value="1"/>
</dbReference>
<dbReference type="Proteomes" id="UP000275137">
    <property type="component" value="Unassembled WGS sequence"/>
</dbReference>
<feature type="short sequence motif" description="'KMSKS' region" evidence="12">
    <location>
        <begin position="266"/>
        <end position="270"/>
    </location>
</feature>
<evidence type="ECO:0000256" key="6">
    <source>
        <dbReference type="ARBA" id="ARBA00022723"/>
    </source>
</evidence>
<keyword evidence="4 12" id="KW-0963">Cytoplasm</keyword>
<dbReference type="GO" id="GO:0005829">
    <property type="term" value="C:cytosol"/>
    <property type="evidence" value="ECO:0007669"/>
    <property type="project" value="TreeGrafter"/>
</dbReference>
<evidence type="ECO:0000256" key="12">
    <source>
        <dbReference type="HAMAP-Rule" id="MF_00041"/>
    </source>
</evidence>
<feature type="binding site" evidence="12">
    <location>
        <position position="234"/>
    </location>
    <ligand>
        <name>Zn(2+)</name>
        <dbReference type="ChEBI" id="CHEBI:29105"/>
    </ligand>
</feature>
<keyword evidence="5 12" id="KW-0436">Ligase</keyword>
<evidence type="ECO:0000313" key="14">
    <source>
        <dbReference type="EMBL" id="ROH86219.1"/>
    </source>
</evidence>
<dbReference type="Gene3D" id="1.20.120.1910">
    <property type="entry name" value="Cysteine-tRNA ligase, C-terminal anti-codon recognition domain"/>
    <property type="match status" value="1"/>
</dbReference>
<comment type="subcellular location">
    <subcellularLocation>
        <location evidence="1 12">Cytoplasm</location>
    </subcellularLocation>
</comment>
<protein>
    <recommendedName>
        <fullName evidence="12">Cysteine--tRNA ligase</fullName>
        <ecNumber evidence="12">6.1.1.16</ecNumber>
    </recommendedName>
    <alternativeName>
        <fullName evidence="12">Cysteinyl-tRNA synthetase</fullName>
        <shortName evidence="12">CysRS</shortName>
    </alternativeName>
</protein>
<feature type="binding site" evidence="12">
    <location>
        <position position="269"/>
    </location>
    <ligand>
        <name>ATP</name>
        <dbReference type="ChEBI" id="CHEBI:30616"/>
    </ligand>
</feature>
<dbReference type="CDD" id="cd00672">
    <property type="entry name" value="CysRS_core"/>
    <property type="match status" value="1"/>
</dbReference>
<dbReference type="GO" id="GO:0004817">
    <property type="term" value="F:cysteine-tRNA ligase activity"/>
    <property type="evidence" value="ECO:0007669"/>
    <property type="project" value="UniProtKB-UniRule"/>
</dbReference>
<evidence type="ECO:0000313" key="15">
    <source>
        <dbReference type="Proteomes" id="UP000275137"/>
    </source>
</evidence>
<dbReference type="InterPro" id="IPR015803">
    <property type="entry name" value="Cys-tRNA-ligase"/>
</dbReference>
<dbReference type="SMART" id="SM00840">
    <property type="entry name" value="DALR_2"/>
    <property type="match status" value="1"/>
</dbReference>
<dbReference type="InterPro" id="IPR024909">
    <property type="entry name" value="Cys-tRNA/MSH_ligase"/>
</dbReference>
<dbReference type="InterPro" id="IPR009080">
    <property type="entry name" value="tRNAsynth_Ia_anticodon-bd"/>
</dbReference>
<evidence type="ECO:0000256" key="4">
    <source>
        <dbReference type="ARBA" id="ARBA00022490"/>
    </source>
</evidence>
<accession>A0A3N0V094</accession>
<evidence type="ECO:0000256" key="7">
    <source>
        <dbReference type="ARBA" id="ARBA00022741"/>
    </source>
</evidence>
<comment type="cofactor">
    <cofactor evidence="12">
        <name>Zn(2+)</name>
        <dbReference type="ChEBI" id="CHEBI:29105"/>
    </cofactor>
    <text evidence="12">Binds 1 zinc ion per subunit.</text>
</comment>
<feature type="short sequence motif" description="'HIGH' region" evidence="12">
    <location>
        <begin position="30"/>
        <end position="40"/>
    </location>
</feature>
<comment type="catalytic activity">
    <reaction evidence="12">
        <text>tRNA(Cys) + L-cysteine + ATP = L-cysteinyl-tRNA(Cys) + AMP + diphosphate</text>
        <dbReference type="Rhea" id="RHEA:17773"/>
        <dbReference type="Rhea" id="RHEA-COMP:9661"/>
        <dbReference type="Rhea" id="RHEA-COMP:9679"/>
        <dbReference type="ChEBI" id="CHEBI:30616"/>
        <dbReference type="ChEBI" id="CHEBI:33019"/>
        <dbReference type="ChEBI" id="CHEBI:35235"/>
        <dbReference type="ChEBI" id="CHEBI:78442"/>
        <dbReference type="ChEBI" id="CHEBI:78517"/>
        <dbReference type="ChEBI" id="CHEBI:456215"/>
        <dbReference type="EC" id="6.1.1.16"/>
    </reaction>
</comment>
<evidence type="ECO:0000256" key="5">
    <source>
        <dbReference type="ARBA" id="ARBA00022598"/>
    </source>
</evidence>
<evidence type="ECO:0000256" key="11">
    <source>
        <dbReference type="ARBA" id="ARBA00023146"/>
    </source>
</evidence>
<name>A0A3N0V094_9PROT</name>
<gene>
    <name evidence="12" type="primary">cysS</name>
    <name evidence="14" type="ORF">ED236_07170</name>
</gene>
<reference evidence="14 15" key="1">
    <citation type="submission" date="2018-10" db="EMBL/GenBank/DDBJ databases">
        <authorList>
            <person name="Chen W.-M."/>
        </authorList>
    </citation>
    <scope>NUCLEOTIDE SEQUENCE [LARGE SCALE GENOMIC DNA]</scope>
    <source>
        <strain evidence="14 15">H-5</strain>
    </source>
</reference>
<comment type="subunit">
    <text evidence="3 12">Monomer.</text>
</comment>
<dbReference type="PANTHER" id="PTHR10890:SF3">
    <property type="entry name" value="CYSTEINE--TRNA LIGASE, CYTOPLASMIC"/>
    <property type="match status" value="1"/>
</dbReference>
<evidence type="ECO:0000256" key="9">
    <source>
        <dbReference type="ARBA" id="ARBA00022840"/>
    </source>
</evidence>
<evidence type="ECO:0000256" key="3">
    <source>
        <dbReference type="ARBA" id="ARBA00011245"/>
    </source>
</evidence>
<dbReference type="EMBL" id="RJVP01000003">
    <property type="protein sequence ID" value="ROH86219.1"/>
    <property type="molecule type" value="Genomic_DNA"/>
</dbReference>
<keyword evidence="6 12" id="KW-0479">Metal-binding</keyword>
<keyword evidence="7 12" id="KW-0547">Nucleotide-binding</keyword>
<keyword evidence="8 12" id="KW-0862">Zinc</keyword>
<dbReference type="RefSeq" id="WP_123237281.1">
    <property type="nucleotide sequence ID" value="NZ_RJVP01000003.1"/>
</dbReference>
<keyword evidence="15" id="KW-1185">Reference proteome</keyword>
<evidence type="ECO:0000259" key="13">
    <source>
        <dbReference type="SMART" id="SM00840"/>
    </source>
</evidence>
<keyword evidence="9 12" id="KW-0067">ATP-binding</keyword>